<name>A0A078MKN5_9BACL</name>
<gene>
    <name evidence="1" type="ORF">BN1050_02388</name>
</gene>
<proteinExistence type="predicted"/>
<evidence type="ECO:0000313" key="1">
    <source>
        <dbReference type="EMBL" id="CEA05291.1"/>
    </source>
</evidence>
<reference evidence="1" key="1">
    <citation type="submission" date="2014-07" db="EMBL/GenBank/DDBJ databases">
        <authorList>
            <person name="Urmite Genomes Urmite Genomes"/>
        </authorList>
    </citation>
    <scope>NUCLEOTIDE SEQUENCE</scope>
    <source>
        <strain evidence="1">13S34_air</strain>
    </source>
</reference>
<dbReference type="HOGENOM" id="CLU_1978827_0_0_9"/>
<dbReference type="EMBL" id="LN483077">
    <property type="protein sequence ID" value="CEA05291.1"/>
    <property type="molecule type" value="Genomic_DNA"/>
</dbReference>
<dbReference type="PATRIC" id="fig|1461583.4.peg.2303"/>
<accession>A0A078MKN5</accession>
<protein>
    <submittedName>
        <fullName evidence="1">Uncharacterized protein</fullName>
    </submittedName>
</protein>
<sequence>MAMKFYLCWIHLALREMALRMKVDEGFNQRVYQISRTVKQPLPHVVASVMYHDAEYSNHFGHAYVDQPSNLKANVYLQPYADIYYATILADASAKILLEQYHITQEEFTLCNQVVYQPSGREVIVE</sequence>
<dbReference type="AlphaFoldDB" id="A0A078MKN5"/>
<organism evidence="1">
    <name type="scientific">Metalysinibacillus saudimassiliensis</name>
    <dbReference type="NCBI Taxonomy" id="1461583"/>
    <lineage>
        <taxon>Bacteria</taxon>
        <taxon>Bacillati</taxon>
        <taxon>Bacillota</taxon>
        <taxon>Bacilli</taxon>
        <taxon>Bacillales</taxon>
        <taxon>Caryophanaceae</taxon>
        <taxon>Metalysinibacillus</taxon>
    </lineage>
</organism>